<sequence>MRAVCPSTLRKGFCCGELICYCVVAVGTWPFLCCWSVKLLVLATACFLVDLLLLRTAAYALLSICLLSWPLPLRVYVGELLRKHCYSISLLSWSLLLLGQAAGLFLLRCLGCMETG</sequence>
<feature type="transmembrane region" description="Helical" evidence="1">
    <location>
        <begin position="12"/>
        <end position="32"/>
    </location>
</feature>
<feature type="transmembrane region" description="Helical" evidence="1">
    <location>
        <begin position="85"/>
        <end position="107"/>
    </location>
</feature>
<feature type="transmembrane region" description="Helical" evidence="1">
    <location>
        <begin position="52"/>
        <end position="73"/>
    </location>
</feature>
<keyword evidence="1" id="KW-0812">Transmembrane</keyword>
<gene>
    <name evidence="2" type="ORF">Nepgr_031326</name>
</gene>
<evidence type="ECO:0000256" key="1">
    <source>
        <dbReference type="SAM" id="Phobius"/>
    </source>
</evidence>
<evidence type="ECO:0000313" key="3">
    <source>
        <dbReference type="Proteomes" id="UP001279734"/>
    </source>
</evidence>
<reference evidence="2" key="1">
    <citation type="submission" date="2023-05" db="EMBL/GenBank/DDBJ databases">
        <title>Nepenthes gracilis genome sequencing.</title>
        <authorList>
            <person name="Fukushima K."/>
        </authorList>
    </citation>
    <scope>NUCLEOTIDE SEQUENCE</scope>
    <source>
        <strain evidence="2">SING2019-196</strain>
    </source>
</reference>
<dbReference type="AlphaFoldDB" id="A0AAD3TI80"/>
<protein>
    <submittedName>
        <fullName evidence="2">Uncharacterized protein</fullName>
    </submittedName>
</protein>
<organism evidence="2 3">
    <name type="scientific">Nepenthes gracilis</name>
    <name type="common">Slender pitcher plant</name>
    <dbReference type="NCBI Taxonomy" id="150966"/>
    <lineage>
        <taxon>Eukaryota</taxon>
        <taxon>Viridiplantae</taxon>
        <taxon>Streptophyta</taxon>
        <taxon>Embryophyta</taxon>
        <taxon>Tracheophyta</taxon>
        <taxon>Spermatophyta</taxon>
        <taxon>Magnoliopsida</taxon>
        <taxon>eudicotyledons</taxon>
        <taxon>Gunneridae</taxon>
        <taxon>Pentapetalae</taxon>
        <taxon>Caryophyllales</taxon>
        <taxon>Nepenthaceae</taxon>
        <taxon>Nepenthes</taxon>
    </lineage>
</organism>
<dbReference type="Proteomes" id="UP001279734">
    <property type="component" value="Unassembled WGS sequence"/>
</dbReference>
<keyword evidence="1" id="KW-1133">Transmembrane helix</keyword>
<proteinExistence type="predicted"/>
<keyword evidence="3" id="KW-1185">Reference proteome</keyword>
<evidence type="ECO:0000313" key="2">
    <source>
        <dbReference type="EMBL" id="GMH29483.1"/>
    </source>
</evidence>
<name>A0AAD3TI80_NEPGR</name>
<comment type="caution">
    <text evidence="2">The sequence shown here is derived from an EMBL/GenBank/DDBJ whole genome shotgun (WGS) entry which is preliminary data.</text>
</comment>
<keyword evidence="1" id="KW-0472">Membrane</keyword>
<accession>A0AAD3TI80</accession>
<dbReference type="EMBL" id="BSYO01000036">
    <property type="protein sequence ID" value="GMH29483.1"/>
    <property type="molecule type" value="Genomic_DNA"/>
</dbReference>